<reference evidence="1 2" key="1">
    <citation type="submission" date="2019-10" db="EMBL/GenBank/DDBJ databases">
        <title>Draft whole-genome sequence of the purple nonsulfur photosynthetic bacterium Roseospira navarrensis DSM 15114.</title>
        <authorList>
            <person name="Kyndt J.A."/>
            <person name="Meyer T.E."/>
        </authorList>
    </citation>
    <scope>NUCLEOTIDE SEQUENCE [LARGE SCALE GENOMIC DNA]</scope>
    <source>
        <strain evidence="1 2">DSM 15114</strain>
    </source>
</reference>
<name>A0A7X1ZGR0_9PROT</name>
<dbReference type="AlphaFoldDB" id="A0A7X1ZGR0"/>
<dbReference type="OrthoDB" id="7352974at2"/>
<dbReference type="Proteomes" id="UP000434582">
    <property type="component" value="Unassembled WGS sequence"/>
</dbReference>
<sequence length="137" mass="15761">MKHEKDNPLFDPAYLGPSGRYPAKHVEIFWNRTEDFKVRDVAVVLAPEKLRRDPEKGRLFGIWRKKWVGNLGNSSEDWMVPNGVTPAEVFGVLLSSGFPDTLELQVALREFSTIEECDWAREMLQGFPVEEDAPDWL</sequence>
<evidence type="ECO:0000313" key="1">
    <source>
        <dbReference type="EMBL" id="MQX38248.1"/>
    </source>
</evidence>
<gene>
    <name evidence="1" type="ORF">GHC57_17160</name>
</gene>
<organism evidence="1 2">
    <name type="scientific">Roseospira navarrensis</name>
    <dbReference type="NCBI Taxonomy" id="140058"/>
    <lineage>
        <taxon>Bacteria</taxon>
        <taxon>Pseudomonadati</taxon>
        <taxon>Pseudomonadota</taxon>
        <taxon>Alphaproteobacteria</taxon>
        <taxon>Rhodospirillales</taxon>
        <taxon>Rhodospirillaceae</taxon>
        <taxon>Roseospira</taxon>
    </lineage>
</organism>
<accession>A0A7X1ZGR0</accession>
<proteinExistence type="predicted"/>
<keyword evidence="2" id="KW-1185">Reference proteome</keyword>
<comment type="caution">
    <text evidence="1">The sequence shown here is derived from an EMBL/GenBank/DDBJ whole genome shotgun (WGS) entry which is preliminary data.</text>
</comment>
<protein>
    <submittedName>
        <fullName evidence="1">Uncharacterized protein</fullName>
    </submittedName>
</protein>
<evidence type="ECO:0000313" key="2">
    <source>
        <dbReference type="Proteomes" id="UP000434582"/>
    </source>
</evidence>
<dbReference type="RefSeq" id="WP_153346520.1">
    <property type="nucleotide sequence ID" value="NZ_WIVE01000081.1"/>
</dbReference>
<dbReference type="EMBL" id="WIVE01000081">
    <property type="protein sequence ID" value="MQX38248.1"/>
    <property type="molecule type" value="Genomic_DNA"/>
</dbReference>